<feature type="transmembrane region" description="Helical" evidence="1">
    <location>
        <begin position="21"/>
        <end position="39"/>
    </location>
</feature>
<feature type="domain" description="Methyltransferase type 11" evidence="2">
    <location>
        <begin position="131"/>
        <end position="196"/>
    </location>
</feature>
<reference evidence="3 4" key="1">
    <citation type="journal article" date="2013" name="J. Microbiol.">
        <title>Mucilaginibacter ginsenosidivorax sp. nov., with ginsenoside converting activity isolated from sediment.</title>
        <authorList>
            <person name="Kim J.K."/>
            <person name="Choi T.E."/>
            <person name="Liu Q.M."/>
            <person name="Park H.Y."/>
            <person name="Yi T.H."/>
            <person name="Yoon M.H."/>
            <person name="Kim S.C."/>
            <person name="Im W.T."/>
        </authorList>
    </citation>
    <scope>NUCLEOTIDE SEQUENCE [LARGE SCALE GENOMIC DNA]</scope>
    <source>
        <strain evidence="3 4">KHI28</strain>
    </source>
</reference>
<evidence type="ECO:0000313" key="4">
    <source>
        <dbReference type="Proteomes" id="UP000321362"/>
    </source>
</evidence>
<sequence length="256" mass="28909">MEPLRKPLQGVWNIIRFNRHFYILAAVLVTGLLLASPYLKSPFSVLIVIFSCLVTLSTLVSLAISLYIYDLSGLYKLNWINVTVLPATTHPILVNINAGFDETSALLQLKYPGALLTVYDFYDPQRHTEVSIKRARRAYPAFNGTVRISTAAIPLPDNYADVVFLIFAAHEIRDKAGRDQFFGELNRVLKPGCKIVLLEHLRDVPNFMAYNLGFFHFMSRQSWLSTFANAGLNIARETKFTPFTTNFVLSKNGNTN</sequence>
<dbReference type="RefSeq" id="WP_147056638.1">
    <property type="nucleotide sequence ID" value="NZ_CP042437.1"/>
</dbReference>
<dbReference type="SUPFAM" id="SSF53335">
    <property type="entry name" value="S-adenosyl-L-methionine-dependent methyltransferases"/>
    <property type="match status" value="1"/>
</dbReference>
<organism evidence="3 4">
    <name type="scientific">Mucilaginibacter ginsenosidivorax</name>
    <dbReference type="NCBI Taxonomy" id="862126"/>
    <lineage>
        <taxon>Bacteria</taxon>
        <taxon>Pseudomonadati</taxon>
        <taxon>Bacteroidota</taxon>
        <taxon>Sphingobacteriia</taxon>
        <taxon>Sphingobacteriales</taxon>
        <taxon>Sphingobacteriaceae</taxon>
        <taxon>Mucilaginibacter</taxon>
    </lineage>
</organism>
<name>A0A5B8W360_9SPHI</name>
<keyword evidence="1" id="KW-0472">Membrane</keyword>
<keyword evidence="1" id="KW-1133">Transmembrane helix</keyword>
<dbReference type="KEGG" id="mgk:FSB76_20545"/>
<dbReference type="AlphaFoldDB" id="A0A5B8W360"/>
<dbReference type="InterPro" id="IPR029063">
    <property type="entry name" value="SAM-dependent_MTases_sf"/>
</dbReference>
<keyword evidence="3" id="KW-0808">Transferase</keyword>
<keyword evidence="4" id="KW-1185">Reference proteome</keyword>
<evidence type="ECO:0000256" key="1">
    <source>
        <dbReference type="SAM" id="Phobius"/>
    </source>
</evidence>
<proteinExistence type="predicted"/>
<dbReference type="InterPro" id="IPR013216">
    <property type="entry name" value="Methyltransf_11"/>
</dbReference>
<evidence type="ECO:0000313" key="3">
    <source>
        <dbReference type="EMBL" id="QEC78211.1"/>
    </source>
</evidence>
<accession>A0A5B8W360</accession>
<dbReference type="GO" id="GO:0008757">
    <property type="term" value="F:S-adenosylmethionine-dependent methyltransferase activity"/>
    <property type="evidence" value="ECO:0007669"/>
    <property type="project" value="InterPro"/>
</dbReference>
<protein>
    <submittedName>
        <fullName evidence="3">Class I SAM-dependent methyltransferase</fullName>
    </submittedName>
</protein>
<dbReference type="GO" id="GO:0032259">
    <property type="term" value="P:methylation"/>
    <property type="evidence" value="ECO:0007669"/>
    <property type="project" value="UniProtKB-KW"/>
</dbReference>
<dbReference type="Proteomes" id="UP000321362">
    <property type="component" value="Chromosome"/>
</dbReference>
<dbReference type="Gene3D" id="3.40.50.150">
    <property type="entry name" value="Vaccinia Virus protein VP39"/>
    <property type="match status" value="1"/>
</dbReference>
<feature type="transmembrane region" description="Helical" evidence="1">
    <location>
        <begin position="45"/>
        <end position="69"/>
    </location>
</feature>
<dbReference type="OrthoDB" id="9810615at2"/>
<dbReference type="EMBL" id="CP042437">
    <property type="protein sequence ID" value="QEC78211.1"/>
    <property type="molecule type" value="Genomic_DNA"/>
</dbReference>
<keyword evidence="1" id="KW-0812">Transmembrane</keyword>
<keyword evidence="3" id="KW-0489">Methyltransferase</keyword>
<gene>
    <name evidence="3" type="ORF">FSB76_20545</name>
</gene>
<dbReference type="CDD" id="cd02440">
    <property type="entry name" value="AdoMet_MTases"/>
    <property type="match status" value="1"/>
</dbReference>
<dbReference type="Pfam" id="PF08241">
    <property type="entry name" value="Methyltransf_11"/>
    <property type="match status" value="1"/>
</dbReference>
<evidence type="ECO:0000259" key="2">
    <source>
        <dbReference type="Pfam" id="PF08241"/>
    </source>
</evidence>